<evidence type="ECO:0000313" key="1">
    <source>
        <dbReference type="EMBL" id="QDT01887.1"/>
    </source>
</evidence>
<reference evidence="1 2" key="1">
    <citation type="submission" date="2019-02" db="EMBL/GenBank/DDBJ databases">
        <title>Deep-cultivation of Planctomycetes and their phenomic and genomic characterization uncovers novel biology.</title>
        <authorList>
            <person name="Wiegand S."/>
            <person name="Jogler M."/>
            <person name="Boedeker C."/>
            <person name="Pinto D."/>
            <person name="Vollmers J."/>
            <person name="Rivas-Marin E."/>
            <person name="Kohn T."/>
            <person name="Peeters S.H."/>
            <person name="Heuer A."/>
            <person name="Rast P."/>
            <person name="Oberbeckmann S."/>
            <person name="Bunk B."/>
            <person name="Jeske O."/>
            <person name="Meyerdierks A."/>
            <person name="Storesund J.E."/>
            <person name="Kallscheuer N."/>
            <person name="Luecker S."/>
            <person name="Lage O.M."/>
            <person name="Pohl T."/>
            <person name="Merkel B.J."/>
            <person name="Hornburger P."/>
            <person name="Mueller R.-W."/>
            <person name="Bruemmer F."/>
            <person name="Labrenz M."/>
            <person name="Spormann A.M."/>
            <person name="Op den Camp H."/>
            <person name="Overmann J."/>
            <person name="Amann R."/>
            <person name="Jetten M.S.M."/>
            <person name="Mascher T."/>
            <person name="Medema M.H."/>
            <person name="Devos D.P."/>
            <person name="Kaster A.-K."/>
            <person name="Ovreas L."/>
            <person name="Rohde M."/>
            <person name="Galperin M.Y."/>
            <person name="Jogler C."/>
        </authorList>
    </citation>
    <scope>NUCLEOTIDE SEQUENCE [LARGE SCALE GENOMIC DNA]</scope>
    <source>
        <strain evidence="1 2">K22_7</strain>
    </source>
</reference>
<sequence>MVFETERKFEFKFEFEFKFLNIDVGTVAIAKRLIKWKNPGCLLVPAPNLNSNSNFSSTPKTRGMVGAWLLRRGGSSSLSSSSSLSF</sequence>
<dbReference type="Proteomes" id="UP000318538">
    <property type="component" value="Chromosome"/>
</dbReference>
<accession>A0A517N421</accession>
<organism evidence="1 2">
    <name type="scientific">Rubripirellula lacrimiformis</name>
    <dbReference type="NCBI Taxonomy" id="1930273"/>
    <lineage>
        <taxon>Bacteria</taxon>
        <taxon>Pseudomonadati</taxon>
        <taxon>Planctomycetota</taxon>
        <taxon>Planctomycetia</taxon>
        <taxon>Pirellulales</taxon>
        <taxon>Pirellulaceae</taxon>
        <taxon>Rubripirellula</taxon>
    </lineage>
</organism>
<evidence type="ECO:0000313" key="2">
    <source>
        <dbReference type="Proteomes" id="UP000318538"/>
    </source>
</evidence>
<keyword evidence="2" id="KW-1185">Reference proteome</keyword>
<dbReference type="EMBL" id="CP036525">
    <property type="protein sequence ID" value="QDT01887.1"/>
    <property type="molecule type" value="Genomic_DNA"/>
</dbReference>
<protein>
    <submittedName>
        <fullName evidence="1">Uncharacterized protein</fullName>
    </submittedName>
</protein>
<name>A0A517N421_9BACT</name>
<proteinExistence type="predicted"/>
<dbReference type="AlphaFoldDB" id="A0A517N421"/>
<dbReference type="KEGG" id="rlc:K227x_02560"/>
<gene>
    <name evidence="1" type="ORF">K227x_02560</name>
</gene>